<dbReference type="KEGG" id="ope:PU634_03750"/>
<dbReference type="GO" id="GO:0016887">
    <property type="term" value="F:ATP hydrolysis activity"/>
    <property type="evidence" value="ECO:0007669"/>
    <property type="project" value="InterPro"/>
</dbReference>
<proteinExistence type="predicted"/>
<dbReference type="InterPro" id="IPR051396">
    <property type="entry name" value="Bact_Antivir_Def_Nuclease"/>
</dbReference>
<protein>
    <submittedName>
        <fullName evidence="2">AAA family ATPase</fullName>
    </submittedName>
</protein>
<evidence type="ECO:0000313" key="2">
    <source>
        <dbReference type="EMBL" id="WMC11485.1"/>
    </source>
</evidence>
<dbReference type="AlphaFoldDB" id="A0AA50Q880"/>
<dbReference type="InterPro" id="IPR027417">
    <property type="entry name" value="P-loop_NTPase"/>
</dbReference>
<keyword evidence="3" id="KW-1185">Reference proteome</keyword>
<dbReference type="RefSeq" id="WP_306762724.1">
    <property type="nucleotide sequence ID" value="NZ_CP118224.1"/>
</dbReference>
<dbReference type="PANTHER" id="PTHR43581">
    <property type="entry name" value="ATP/GTP PHOSPHATASE"/>
    <property type="match status" value="1"/>
</dbReference>
<feature type="domain" description="ATPase AAA-type core" evidence="1">
    <location>
        <begin position="24"/>
        <end position="318"/>
    </location>
</feature>
<dbReference type="Gene3D" id="3.40.50.300">
    <property type="entry name" value="P-loop containing nucleotide triphosphate hydrolases"/>
    <property type="match status" value="2"/>
</dbReference>
<dbReference type="SUPFAM" id="SSF52540">
    <property type="entry name" value="P-loop containing nucleoside triphosphate hydrolases"/>
    <property type="match status" value="1"/>
</dbReference>
<sequence>MIKELKLTNVGPAPAMALEFGKRLNLITGDNGLGKSFLLDIAWWSMTRKWPSEINPKLTVGKKVQPRHKGESAISFSFSGKVKDVSYESSYERREEAWTGSAGRPANPGLVLYAMTDGSFAVWDPARNYWQTRNGVDIQERRPAYVFAPDEVWQGLKADDGTVLCNGLIQDWGTWQKEKGEAFNHLVQVLKVLSPSDKEVLQPGDLTRISLDEARDIPTIRMPYGQDVPVVHASSGIRRVIALAYFLVWAWEEHRKAADLLQEEPTHQVVFLIDEVESHLHPSWQRSIIPALLSVMEKLTRRPDVQLITATHSPLIMASVEPVFDLVKDAWFDLDLEQGEVKLRQRPFVRQGDASSWLTSEAFDLESARSREAEAVLAEATQALSDPGFNANEAKKLDARLRRVLSDTDPFWMRWRFVAEKKGWL</sequence>
<evidence type="ECO:0000313" key="3">
    <source>
        <dbReference type="Proteomes" id="UP001223802"/>
    </source>
</evidence>
<accession>A0AA50Q880</accession>
<dbReference type="InterPro" id="IPR003959">
    <property type="entry name" value="ATPase_AAA_core"/>
</dbReference>
<dbReference type="EMBL" id="CP118224">
    <property type="protein sequence ID" value="WMC11485.1"/>
    <property type="molecule type" value="Genomic_DNA"/>
</dbReference>
<dbReference type="Pfam" id="PF13304">
    <property type="entry name" value="AAA_21"/>
    <property type="match status" value="1"/>
</dbReference>
<gene>
    <name evidence="2" type="ORF">PU634_03750</name>
</gene>
<organism evidence="2 3">
    <name type="scientific">Oceanimonas pelagia</name>
    <dbReference type="NCBI Taxonomy" id="3028314"/>
    <lineage>
        <taxon>Bacteria</taxon>
        <taxon>Pseudomonadati</taxon>
        <taxon>Pseudomonadota</taxon>
        <taxon>Gammaproteobacteria</taxon>
        <taxon>Aeromonadales</taxon>
        <taxon>Aeromonadaceae</taxon>
        <taxon>Oceanimonas</taxon>
    </lineage>
</organism>
<reference evidence="2 3" key="1">
    <citation type="submission" date="2023-02" db="EMBL/GenBank/DDBJ databases">
        <title>Complete genome sequence of a novel bacterium Oceanimonas sp. NTOU-MSR1 isolated from marine coast sediment.</title>
        <authorList>
            <person name="Yang H.-T."/>
            <person name="Chen Y.-L."/>
            <person name="Ho Y.-N."/>
        </authorList>
    </citation>
    <scope>NUCLEOTIDE SEQUENCE [LARGE SCALE GENOMIC DNA]</scope>
    <source>
        <strain evidence="2 3">NTOU-MSR1</strain>
    </source>
</reference>
<dbReference type="GO" id="GO:0005524">
    <property type="term" value="F:ATP binding"/>
    <property type="evidence" value="ECO:0007669"/>
    <property type="project" value="InterPro"/>
</dbReference>
<dbReference type="PANTHER" id="PTHR43581:SF2">
    <property type="entry name" value="EXCINUCLEASE ATPASE SUBUNIT"/>
    <property type="match status" value="1"/>
</dbReference>
<evidence type="ECO:0000259" key="1">
    <source>
        <dbReference type="Pfam" id="PF13304"/>
    </source>
</evidence>
<name>A0AA50Q880_9GAMM</name>
<dbReference type="Proteomes" id="UP001223802">
    <property type="component" value="Chromosome"/>
</dbReference>